<sequence length="102" mass="11700">MRYFDGIPGFKVPASNNGVQSMVVHSSLRLSQGRKLERLRQYCLWPAPTVWLSGRQSPVERGGGWRPEEDDDAIDGDRRLEEEDDRWDRMEEFMETGGGGGW</sequence>
<proteinExistence type="predicted"/>
<dbReference type="EMBL" id="CM042047">
    <property type="protein sequence ID" value="KAI3771403.1"/>
    <property type="molecule type" value="Genomic_DNA"/>
</dbReference>
<protein>
    <submittedName>
        <fullName evidence="1">Uncharacterized protein</fullName>
    </submittedName>
</protein>
<evidence type="ECO:0000313" key="2">
    <source>
        <dbReference type="Proteomes" id="UP001055879"/>
    </source>
</evidence>
<accession>A0ACB9FKE4</accession>
<evidence type="ECO:0000313" key="1">
    <source>
        <dbReference type="EMBL" id="KAI3771403.1"/>
    </source>
</evidence>
<dbReference type="Proteomes" id="UP001055879">
    <property type="component" value="Linkage Group LG01"/>
</dbReference>
<organism evidence="1 2">
    <name type="scientific">Arctium lappa</name>
    <name type="common">Greater burdock</name>
    <name type="synonym">Lappa major</name>
    <dbReference type="NCBI Taxonomy" id="4217"/>
    <lineage>
        <taxon>Eukaryota</taxon>
        <taxon>Viridiplantae</taxon>
        <taxon>Streptophyta</taxon>
        <taxon>Embryophyta</taxon>
        <taxon>Tracheophyta</taxon>
        <taxon>Spermatophyta</taxon>
        <taxon>Magnoliopsida</taxon>
        <taxon>eudicotyledons</taxon>
        <taxon>Gunneridae</taxon>
        <taxon>Pentapetalae</taxon>
        <taxon>asterids</taxon>
        <taxon>campanulids</taxon>
        <taxon>Asterales</taxon>
        <taxon>Asteraceae</taxon>
        <taxon>Carduoideae</taxon>
        <taxon>Cardueae</taxon>
        <taxon>Arctiinae</taxon>
        <taxon>Arctium</taxon>
    </lineage>
</organism>
<gene>
    <name evidence="1" type="ORF">L6452_02567</name>
</gene>
<reference evidence="1 2" key="2">
    <citation type="journal article" date="2022" name="Mol. Ecol. Resour.">
        <title>The genomes of chicory, endive, great burdock and yacon provide insights into Asteraceae paleo-polyploidization history and plant inulin production.</title>
        <authorList>
            <person name="Fan W."/>
            <person name="Wang S."/>
            <person name="Wang H."/>
            <person name="Wang A."/>
            <person name="Jiang F."/>
            <person name="Liu H."/>
            <person name="Zhao H."/>
            <person name="Xu D."/>
            <person name="Zhang Y."/>
        </authorList>
    </citation>
    <scope>NUCLEOTIDE SEQUENCE [LARGE SCALE GENOMIC DNA]</scope>
    <source>
        <strain evidence="2">cv. Niubang</strain>
    </source>
</reference>
<keyword evidence="2" id="KW-1185">Reference proteome</keyword>
<name>A0ACB9FKE4_ARCLA</name>
<reference evidence="2" key="1">
    <citation type="journal article" date="2022" name="Mol. Ecol. Resour.">
        <title>The genomes of chicory, endive, great burdock and yacon provide insights into Asteraceae palaeo-polyploidization history and plant inulin production.</title>
        <authorList>
            <person name="Fan W."/>
            <person name="Wang S."/>
            <person name="Wang H."/>
            <person name="Wang A."/>
            <person name="Jiang F."/>
            <person name="Liu H."/>
            <person name="Zhao H."/>
            <person name="Xu D."/>
            <person name="Zhang Y."/>
        </authorList>
    </citation>
    <scope>NUCLEOTIDE SEQUENCE [LARGE SCALE GENOMIC DNA]</scope>
    <source>
        <strain evidence="2">cv. Niubang</strain>
    </source>
</reference>
<comment type="caution">
    <text evidence="1">The sequence shown here is derived from an EMBL/GenBank/DDBJ whole genome shotgun (WGS) entry which is preliminary data.</text>
</comment>